<name>A0A2I2KYX6_9ACTN</name>
<evidence type="ECO:0000313" key="15">
    <source>
        <dbReference type="Proteomes" id="UP000234331"/>
    </source>
</evidence>
<dbReference type="InterPro" id="IPR000672">
    <property type="entry name" value="THF_DH/CycHdrlase"/>
</dbReference>
<evidence type="ECO:0000256" key="3">
    <source>
        <dbReference type="ARBA" id="ARBA00022605"/>
    </source>
</evidence>
<organism evidence="14 15">
    <name type="scientific">Frankia canadensis</name>
    <dbReference type="NCBI Taxonomy" id="1836972"/>
    <lineage>
        <taxon>Bacteria</taxon>
        <taxon>Bacillati</taxon>
        <taxon>Actinomycetota</taxon>
        <taxon>Actinomycetes</taxon>
        <taxon>Frankiales</taxon>
        <taxon>Frankiaceae</taxon>
        <taxon>Frankia</taxon>
    </lineage>
</organism>
<feature type="domain" description="Tetrahydrofolate dehydrogenase/cyclohydrolase catalytic" evidence="12">
    <location>
        <begin position="4"/>
        <end position="116"/>
    </location>
</feature>
<dbReference type="Pfam" id="PF00763">
    <property type="entry name" value="THF_DHG_CYH"/>
    <property type="match status" value="1"/>
</dbReference>
<evidence type="ECO:0000256" key="8">
    <source>
        <dbReference type="ARBA" id="ARBA00023102"/>
    </source>
</evidence>
<dbReference type="EC" id="3.5.4.9" evidence="11"/>
<reference evidence="14 15" key="1">
    <citation type="submission" date="2017-06" db="EMBL/GenBank/DDBJ databases">
        <authorList>
            <person name="Kim H.J."/>
            <person name="Triplett B.A."/>
        </authorList>
    </citation>
    <scope>NUCLEOTIDE SEQUENCE [LARGE SCALE GENOMIC DNA]</scope>
    <source>
        <strain evidence="14">FRACA_ARgP5</strain>
    </source>
</reference>
<dbReference type="PRINTS" id="PR00085">
    <property type="entry name" value="THFDHDRGNASE"/>
</dbReference>
<keyword evidence="3 11" id="KW-0028">Amino-acid biosynthesis</keyword>
<dbReference type="EMBL" id="FZMO01000501">
    <property type="protein sequence ID" value="SNQ50857.1"/>
    <property type="molecule type" value="Genomic_DNA"/>
</dbReference>
<evidence type="ECO:0000256" key="2">
    <source>
        <dbReference type="ARBA" id="ARBA00022563"/>
    </source>
</evidence>
<comment type="function">
    <text evidence="11">Catalyzes the oxidation of 5,10-methylenetetrahydrofolate to 5,10-methenyltetrahydrofolate and then the hydrolysis of 5,10-methenyltetrahydrofolate to 10-formyltetrahydrofolate.</text>
</comment>
<keyword evidence="5 11" id="KW-0378">Hydrolase</keyword>
<keyword evidence="7 11" id="KW-0560">Oxidoreductase</keyword>
<gene>
    <name evidence="11 14" type="primary">folD</name>
    <name evidence="14" type="ORF">FRACA_550012</name>
</gene>
<dbReference type="GO" id="GO:0004488">
    <property type="term" value="F:methylenetetrahydrofolate dehydrogenase (NADP+) activity"/>
    <property type="evidence" value="ECO:0007669"/>
    <property type="project" value="UniProtKB-UniRule"/>
</dbReference>
<feature type="binding site" evidence="11">
    <location>
        <position position="227"/>
    </location>
    <ligand>
        <name>NADP(+)</name>
        <dbReference type="ChEBI" id="CHEBI:58349"/>
    </ligand>
</feature>
<accession>A0A2I2KYX6</accession>
<dbReference type="AlphaFoldDB" id="A0A2I2KYX6"/>
<evidence type="ECO:0000256" key="9">
    <source>
        <dbReference type="ARBA" id="ARBA00023167"/>
    </source>
</evidence>
<keyword evidence="10 11" id="KW-0511">Multifunctional enzyme</keyword>
<dbReference type="UniPathway" id="UPA00193"/>
<keyword evidence="9 11" id="KW-0486">Methionine biosynthesis</keyword>
<dbReference type="GO" id="GO:0000105">
    <property type="term" value="P:L-histidine biosynthetic process"/>
    <property type="evidence" value="ECO:0007669"/>
    <property type="project" value="UniProtKB-KW"/>
</dbReference>
<proteinExistence type="inferred from homology"/>
<dbReference type="Gene3D" id="3.40.50.10860">
    <property type="entry name" value="Leucine Dehydrogenase, chain A, domain 1"/>
    <property type="match status" value="1"/>
</dbReference>
<keyword evidence="2 11" id="KW-0554">One-carbon metabolism</keyword>
<dbReference type="GO" id="GO:0009086">
    <property type="term" value="P:methionine biosynthetic process"/>
    <property type="evidence" value="ECO:0007669"/>
    <property type="project" value="UniProtKB-KW"/>
</dbReference>
<dbReference type="InterPro" id="IPR020631">
    <property type="entry name" value="THF_DH/CycHdrlase_NAD-bd_dom"/>
</dbReference>
<evidence type="ECO:0000259" key="13">
    <source>
        <dbReference type="Pfam" id="PF02882"/>
    </source>
</evidence>
<dbReference type="Pfam" id="PF02882">
    <property type="entry name" value="THF_DHG_CYH_C"/>
    <property type="match status" value="1"/>
</dbReference>
<dbReference type="InterPro" id="IPR046346">
    <property type="entry name" value="Aminoacid_DH-like_N_sf"/>
</dbReference>
<dbReference type="GO" id="GO:0005829">
    <property type="term" value="C:cytosol"/>
    <property type="evidence" value="ECO:0007669"/>
    <property type="project" value="TreeGrafter"/>
</dbReference>
<dbReference type="Proteomes" id="UP000234331">
    <property type="component" value="Unassembled WGS sequence"/>
</dbReference>
<keyword evidence="6 11" id="KW-0521">NADP</keyword>
<dbReference type="PANTHER" id="PTHR48099">
    <property type="entry name" value="C-1-TETRAHYDROFOLATE SYNTHASE, CYTOPLASMIC-RELATED"/>
    <property type="match status" value="1"/>
</dbReference>
<dbReference type="SUPFAM" id="SSF51735">
    <property type="entry name" value="NAD(P)-binding Rossmann-fold domains"/>
    <property type="match status" value="1"/>
</dbReference>
<comment type="caution">
    <text evidence="11">Lacks conserved residue(s) required for the propagation of feature annotation.</text>
</comment>
<evidence type="ECO:0000256" key="11">
    <source>
        <dbReference type="HAMAP-Rule" id="MF_01576"/>
    </source>
</evidence>
<comment type="pathway">
    <text evidence="1 11">One-carbon metabolism; tetrahydrofolate interconversion.</text>
</comment>
<dbReference type="InterPro" id="IPR036291">
    <property type="entry name" value="NAD(P)-bd_dom_sf"/>
</dbReference>
<dbReference type="GO" id="GO:0035999">
    <property type="term" value="P:tetrahydrofolate interconversion"/>
    <property type="evidence" value="ECO:0007669"/>
    <property type="project" value="UniProtKB-UniRule"/>
</dbReference>
<dbReference type="GO" id="GO:0006164">
    <property type="term" value="P:purine nucleotide biosynthetic process"/>
    <property type="evidence" value="ECO:0007669"/>
    <property type="project" value="UniProtKB-KW"/>
</dbReference>
<dbReference type="SUPFAM" id="SSF53223">
    <property type="entry name" value="Aminoacid dehydrogenase-like, N-terminal domain"/>
    <property type="match status" value="1"/>
</dbReference>
<keyword evidence="15" id="KW-1185">Reference proteome</keyword>
<keyword evidence="8 11" id="KW-0368">Histidine biosynthesis</keyword>
<evidence type="ECO:0000256" key="1">
    <source>
        <dbReference type="ARBA" id="ARBA00004777"/>
    </source>
</evidence>
<sequence>MRLLDGRSMAAEIGRYVVDEAERLTVTGKTPTLAVVLPTADPAARSYSHIIERTAGKVGIRCELHEPSGGLSALVDTVDALATDPLVDGIIVQTPLPDGGSSREIGERIPVDKDVDGMNPASLGRLALGLPGFAPATAAAVVEILTRARVPMAGARVCVVGRGPVVGKPVSLLLLAEDATVTVCHSRTRDLVTIAHEADIIVSATGRPNLIGAGFVRPGATVIDVGTAVTDAGEVGDVDAAAIAPVAGALTPVPGGVGPVTTMLLLRNTIRAAQPG</sequence>
<keyword evidence="4 11" id="KW-0658">Purine biosynthesis</keyword>
<evidence type="ECO:0000256" key="6">
    <source>
        <dbReference type="ARBA" id="ARBA00022857"/>
    </source>
</evidence>
<dbReference type="Gene3D" id="3.40.50.720">
    <property type="entry name" value="NAD(P)-binding Rossmann-like Domain"/>
    <property type="match status" value="1"/>
</dbReference>
<feature type="domain" description="Tetrahydrofolate dehydrogenase/cyclohydrolase NAD(P)-binding" evidence="13">
    <location>
        <begin position="135"/>
        <end position="274"/>
    </location>
</feature>
<evidence type="ECO:0000256" key="7">
    <source>
        <dbReference type="ARBA" id="ARBA00023002"/>
    </source>
</evidence>
<feature type="binding site" evidence="11">
    <location>
        <begin position="161"/>
        <end position="163"/>
    </location>
    <ligand>
        <name>NADP(+)</name>
        <dbReference type="ChEBI" id="CHEBI:58349"/>
    </ligand>
</feature>
<dbReference type="HAMAP" id="MF_01576">
    <property type="entry name" value="THF_DHG_CYH"/>
    <property type="match status" value="1"/>
</dbReference>
<dbReference type="EC" id="1.5.1.5" evidence="11"/>
<evidence type="ECO:0000256" key="10">
    <source>
        <dbReference type="ARBA" id="ARBA00023268"/>
    </source>
</evidence>
<dbReference type="OrthoDB" id="9803580at2"/>
<evidence type="ECO:0000259" key="12">
    <source>
        <dbReference type="Pfam" id="PF00763"/>
    </source>
</evidence>
<comment type="subunit">
    <text evidence="11">Homodimer.</text>
</comment>
<dbReference type="InterPro" id="IPR020630">
    <property type="entry name" value="THF_DH/CycHdrlase_cat_dom"/>
</dbReference>
<dbReference type="CDD" id="cd01080">
    <property type="entry name" value="NAD_bind_m-THF_DH_Cyclohyd"/>
    <property type="match status" value="1"/>
</dbReference>
<comment type="catalytic activity">
    <reaction evidence="11">
        <text>(6R)-5,10-methylene-5,6,7,8-tetrahydrofolate + NADP(+) = (6R)-5,10-methenyltetrahydrofolate + NADPH</text>
        <dbReference type="Rhea" id="RHEA:22812"/>
        <dbReference type="ChEBI" id="CHEBI:15636"/>
        <dbReference type="ChEBI" id="CHEBI:57455"/>
        <dbReference type="ChEBI" id="CHEBI:57783"/>
        <dbReference type="ChEBI" id="CHEBI:58349"/>
        <dbReference type="EC" id="1.5.1.5"/>
    </reaction>
</comment>
<dbReference type="RefSeq" id="WP_101834404.1">
    <property type="nucleotide sequence ID" value="NZ_FZMO01000501.1"/>
</dbReference>
<comment type="catalytic activity">
    <reaction evidence="11">
        <text>(6R)-5,10-methenyltetrahydrofolate + H2O = (6R)-10-formyltetrahydrofolate + H(+)</text>
        <dbReference type="Rhea" id="RHEA:23700"/>
        <dbReference type="ChEBI" id="CHEBI:15377"/>
        <dbReference type="ChEBI" id="CHEBI:15378"/>
        <dbReference type="ChEBI" id="CHEBI:57455"/>
        <dbReference type="ChEBI" id="CHEBI:195366"/>
        <dbReference type="EC" id="3.5.4.9"/>
    </reaction>
</comment>
<comment type="similarity">
    <text evidence="11">Belongs to the tetrahydrofolate dehydrogenase/cyclohydrolase family.</text>
</comment>
<evidence type="ECO:0000313" key="14">
    <source>
        <dbReference type="EMBL" id="SNQ50857.1"/>
    </source>
</evidence>
<dbReference type="GO" id="GO:0004477">
    <property type="term" value="F:methenyltetrahydrofolate cyclohydrolase activity"/>
    <property type="evidence" value="ECO:0007669"/>
    <property type="project" value="UniProtKB-UniRule"/>
</dbReference>
<evidence type="ECO:0000256" key="4">
    <source>
        <dbReference type="ARBA" id="ARBA00022755"/>
    </source>
</evidence>
<evidence type="ECO:0000256" key="5">
    <source>
        <dbReference type="ARBA" id="ARBA00022801"/>
    </source>
</evidence>
<protein>
    <recommendedName>
        <fullName evidence="11">Bifunctional protein FolD</fullName>
    </recommendedName>
    <domain>
        <recommendedName>
            <fullName evidence="11">Methylenetetrahydrofolate dehydrogenase</fullName>
            <ecNumber evidence="11">1.5.1.5</ecNumber>
        </recommendedName>
    </domain>
    <domain>
        <recommendedName>
            <fullName evidence="11">Methenyltetrahydrofolate cyclohydrolase</fullName>
            <ecNumber evidence="11">3.5.4.9</ecNumber>
        </recommendedName>
    </domain>
</protein>
<dbReference type="PANTHER" id="PTHR48099:SF5">
    <property type="entry name" value="C-1-TETRAHYDROFOLATE SYNTHASE, CYTOPLASMIC"/>
    <property type="match status" value="1"/>
</dbReference>